<dbReference type="InterPro" id="IPR036770">
    <property type="entry name" value="Ankyrin_rpt-contain_sf"/>
</dbReference>
<dbReference type="AlphaFoldDB" id="A0A367KSV0"/>
<dbReference type="Gene3D" id="1.25.40.20">
    <property type="entry name" value="Ankyrin repeat-containing domain"/>
    <property type="match status" value="1"/>
</dbReference>
<organism evidence="1 2">
    <name type="scientific">Rhizopus stolonifer</name>
    <name type="common">Rhizopus nigricans</name>
    <dbReference type="NCBI Taxonomy" id="4846"/>
    <lineage>
        <taxon>Eukaryota</taxon>
        <taxon>Fungi</taxon>
        <taxon>Fungi incertae sedis</taxon>
        <taxon>Mucoromycota</taxon>
        <taxon>Mucoromycotina</taxon>
        <taxon>Mucoromycetes</taxon>
        <taxon>Mucorales</taxon>
        <taxon>Mucorineae</taxon>
        <taxon>Rhizopodaceae</taxon>
        <taxon>Rhizopus</taxon>
    </lineage>
</organism>
<feature type="non-terminal residue" evidence="1">
    <location>
        <position position="1"/>
    </location>
</feature>
<comment type="caution">
    <text evidence="1">The sequence shown here is derived from an EMBL/GenBank/DDBJ whole genome shotgun (WGS) entry which is preliminary data.</text>
</comment>
<dbReference type="EMBL" id="PJQM01000437">
    <property type="protein sequence ID" value="RCI05256.1"/>
    <property type="molecule type" value="Genomic_DNA"/>
</dbReference>
<keyword evidence="2" id="KW-1185">Reference proteome</keyword>
<dbReference type="Proteomes" id="UP000253551">
    <property type="component" value="Unassembled WGS sequence"/>
</dbReference>
<accession>A0A367KSV0</accession>
<dbReference type="OrthoDB" id="194358at2759"/>
<protein>
    <submittedName>
        <fullName evidence="1">Uncharacterized protein</fullName>
    </submittedName>
</protein>
<name>A0A367KSV0_RHIST</name>
<dbReference type="STRING" id="4846.A0A367KSV0"/>
<gene>
    <name evidence="1" type="ORF">CU098_013482</name>
</gene>
<evidence type="ECO:0000313" key="2">
    <source>
        <dbReference type="Proteomes" id="UP000253551"/>
    </source>
</evidence>
<reference evidence="1 2" key="1">
    <citation type="journal article" date="2018" name="G3 (Bethesda)">
        <title>Phylogenetic and Phylogenomic Definition of Rhizopus Species.</title>
        <authorList>
            <person name="Gryganskyi A.P."/>
            <person name="Golan J."/>
            <person name="Dolatabadi S."/>
            <person name="Mondo S."/>
            <person name="Robb S."/>
            <person name="Idnurm A."/>
            <person name="Muszewska A."/>
            <person name="Steczkiewicz K."/>
            <person name="Masonjones S."/>
            <person name="Liao H.L."/>
            <person name="Gajdeczka M.T."/>
            <person name="Anike F."/>
            <person name="Vuek A."/>
            <person name="Anishchenko I.M."/>
            <person name="Voigt K."/>
            <person name="de Hoog G.S."/>
            <person name="Smith M.E."/>
            <person name="Heitman J."/>
            <person name="Vilgalys R."/>
            <person name="Stajich J.E."/>
        </authorList>
    </citation>
    <scope>NUCLEOTIDE SEQUENCE [LARGE SCALE GENOMIC DNA]</scope>
    <source>
        <strain evidence="1 2">LSU 92-RS-03</strain>
    </source>
</reference>
<sequence>PVLQLLIQRGAQVNLTDVGHKAPIFGLLANQDLVSEFEYLIQAKADLTIRGDFLDSVSRATRPGTVVLQAIKYRRLNCLEYLIKSSVAMQQLRQVLDRDELSYATRMVKEQQLRMTSEQEVAKTELLLQLLQELEDQLERDPLSLISMNDNQPSAVMSKSTHTVQQRNPSFVNTVLDHMRHKSSIQRKSSVPNKLFRKMSRMLQRSKSDGSGMNAIPLQQEEEALYIAPNHLSHQ</sequence>
<proteinExistence type="predicted"/>
<evidence type="ECO:0000313" key="1">
    <source>
        <dbReference type="EMBL" id="RCI05256.1"/>
    </source>
</evidence>